<dbReference type="EMBL" id="JABAIL010000059">
    <property type="protein sequence ID" value="NLR95116.1"/>
    <property type="molecule type" value="Genomic_DNA"/>
</dbReference>
<keyword evidence="2" id="KW-1185">Reference proteome</keyword>
<accession>A0A7X8XZE4</accession>
<evidence type="ECO:0000313" key="2">
    <source>
        <dbReference type="Proteomes" id="UP000585050"/>
    </source>
</evidence>
<comment type="caution">
    <text evidence="1">The sequence shown here is derived from an EMBL/GenBank/DDBJ whole genome shotgun (WGS) entry which is preliminary data.</text>
</comment>
<evidence type="ECO:0000313" key="1">
    <source>
        <dbReference type="EMBL" id="NLR95116.1"/>
    </source>
</evidence>
<gene>
    <name evidence="1" type="ORF">HGP29_28220</name>
</gene>
<dbReference type="InterPro" id="IPR010838">
    <property type="entry name" value="DUF1444"/>
</dbReference>
<dbReference type="AlphaFoldDB" id="A0A7X8XZE4"/>
<proteinExistence type="predicted"/>
<dbReference type="Pfam" id="PF07285">
    <property type="entry name" value="DUF1444"/>
    <property type="match status" value="1"/>
</dbReference>
<reference evidence="1 2" key="1">
    <citation type="submission" date="2020-04" db="EMBL/GenBank/DDBJ databases">
        <title>Flammeovirga sp. SR4, a novel species isolated from seawater.</title>
        <authorList>
            <person name="Wang X."/>
        </authorList>
    </citation>
    <scope>NUCLEOTIDE SEQUENCE [LARGE SCALE GENOMIC DNA]</scope>
    <source>
        <strain evidence="1 2">SR4</strain>
    </source>
</reference>
<dbReference type="RefSeq" id="WP_168885811.1">
    <property type="nucleotide sequence ID" value="NZ_JABAIL010000059.1"/>
</dbReference>
<name>A0A7X8XZE4_9BACT</name>
<protein>
    <submittedName>
        <fullName evidence="1">DUF1444 family protein</fullName>
    </submittedName>
</protein>
<dbReference type="Proteomes" id="UP000585050">
    <property type="component" value="Unassembled WGS sequence"/>
</dbReference>
<sequence>MFGLFKQANQKIEFTKEYFNVLKKSVPALKLISLKELEITTEFQENEHKHFLGNAFNEYINDEDSKLEIIKRYIESSINTYYNKTTYSINEIVPIIKSQKYLDELIRITNSEEIDLVYEKYNSELFIFYAMDSETSISYIQQEDQVDLELPLKDFKELSIENLINKVSIKKYGKEGSYMLSAGGDFEASLILVKSLWDKANFNVDGDIIISIPSKDVILITGSNNTKGIEELKKQTEEIFNSSNYTISNSLFILKDEEFVNY</sequence>
<organism evidence="1 2">
    <name type="scientific">Flammeovirga agarivorans</name>
    <dbReference type="NCBI Taxonomy" id="2726742"/>
    <lineage>
        <taxon>Bacteria</taxon>
        <taxon>Pseudomonadati</taxon>
        <taxon>Bacteroidota</taxon>
        <taxon>Cytophagia</taxon>
        <taxon>Cytophagales</taxon>
        <taxon>Flammeovirgaceae</taxon>
        <taxon>Flammeovirga</taxon>
    </lineage>
</organism>